<reference evidence="1 2" key="1">
    <citation type="journal article" date="2018" name="Mol. Biol. Evol.">
        <title>Broad Genomic Sampling Reveals a Smut Pathogenic Ancestry of the Fungal Clade Ustilaginomycotina.</title>
        <authorList>
            <person name="Kijpornyongpan T."/>
            <person name="Mondo S.J."/>
            <person name="Barry K."/>
            <person name="Sandor L."/>
            <person name="Lee J."/>
            <person name="Lipzen A."/>
            <person name="Pangilinan J."/>
            <person name="LaButti K."/>
            <person name="Hainaut M."/>
            <person name="Henrissat B."/>
            <person name="Grigoriev I.V."/>
            <person name="Spatafora J.W."/>
            <person name="Aime M.C."/>
        </authorList>
    </citation>
    <scope>NUCLEOTIDE SEQUENCE [LARGE SCALE GENOMIC DNA]</scope>
    <source>
        <strain evidence="1 2">SA 807</strain>
    </source>
</reference>
<dbReference type="Proteomes" id="UP000245626">
    <property type="component" value="Unassembled WGS sequence"/>
</dbReference>
<keyword evidence="2" id="KW-1185">Reference proteome</keyword>
<evidence type="ECO:0000313" key="2">
    <source>
        <dbReference type="Proteomes" id="UP000245626"/>
    </source>
</evidence>
<protein>
    <submittedName>
        <fullName evidence="1">Kynureninase</fullName>
    </submittedName>
</protein>
<proteinExistence type="predicted"/>
<name>A0ACD0NRE8_9BASI</name>
<accession>A0ACD0NRE8</accession>
<gene>
    <name evidence="1" type="ORF">IE53DRAFT_347606</name>
</gene>
<sequence>MASITTERELQSTLLRLTVICATSIQSLRDPIPPNIVTDTSDLPESSQLARQIHSDLISLLRLTQKFTTSLALALRQSSKQQRDADQSNTNHDDPESFSPVSGLDAASLQAAKAQLESIASEVVPKMVFLAKKAWKDRSIYTLPRDRTRSDNEERRRLQELAKSMGGHVMSAADLGMPSSHEPPSNAIKLVRPSLGEAFAREVRTAVEDILSHLSELFHSFLDGKTRSALEKASKARDRADGIRPPPSSGGSRQQAQACVGSVAEARKRSLAINNMIWESCEKYSKEKGGLSPDNLQASKKVWRERAEIMRDGLNEMKEACDKEEVGEEGGEDGGFGEEDQNGDLGFDLSAAPSLNKVERQRLSNLASLVKMGNMLHESMIKKVVAGTASSSSEIDIDMVDALAKALEEAQDELVAAALYGEAEAGLEGFDEEEEEQEEQGDDALESAVLRTMEQYVESALDLAEYVTGNKPTSISPEPAREASFEERFERRFSVLSKALASASMATKSDSSAGQARMTTASKPVSAAAVTAPVLGGLQASSTLTFLSELEEIANSLGEGVKTTDRSVAKHLDSIDPLAPLRNEYHLPTMADVMGSNASSDPESETYSSAPCLYMCGNSLGPLAKRSKKLIEEELETWGSKGVLGHFDHPHGRPWVRIDERVSALMADIVGAKPSEVTTMGSLTANLNVMLTTFYRPRVHPEGMVAWREGKKGDASKAKHKIVYEDKAFPSDKYALSSAILLQGYEPESSLVALKPRSGERTLRTEDILDTIERLGQEGETALVLLGGLQYFTGQLFELERIAETTRRHGIVFGVDLAHAFANVPLRLHDWGIDFGVWCTYKYGSSGPGGIAGLFVHQKWSADGEVAPDRPSGWWGHDKETRFSMPAEFKPMAGAAGWQVSNPSMLDITCLQGSLETLAMAPKLVDPSLPAWDEIGSESLKEETERSDFIGQGLIMKALRPKSERLTAYLEHLLVQTDLLPSKLGVKIVTPREKEQRGSQLCIQIPSDLAVGGSGGGGGEGAKEERSQGKPKVGESLPPPVQKGELISRAHQRSERFKGLVSDIRHPDMLRLAPLAQYSTFDEVWRSAMALKESLLEELKS</sequence>
<dbReference type="EMBL" id="KZ820212">
    <property type="protein sequence ID" value="PWN48391.1"/>
    <property type="molecule type" value="Genomic_DNA"/>
</dbReference>
<evidence type="ECO:0000313" key="1">
    <source>
        <dbReference type="EMBL" id="PWN48391.1"/>
    </source>
</evidence>
<organism evidence="1 2">
    <name type="scientific">Violaceomyces palustris</name>
    <dbReference type="NCBI Taxonomy" id="1673888"/>
    <lineage>
        <taxon>Eukaryota</taxon>
        <taxon>Fungi</taxon>
        <taxon>Dikarya</taxon>
        <taxon>Basidiomycota</taxon>
        <taxon>Ustilaginomycotina</taxon>
        <taxon>Ustilaginomycetes</taxon>
        <taxon>Violaceomycetales</taxon>
        <taxon>Violaceomycetaceae</taxon>
        <taxon>Violaceomyces</taxon>
    </lineage>
</organism>